<dbReference type="SUPFAM" id="SSF57701">
    <property type="entry name" value="Zn2/Cys6 DNA-binding domain"/>
    <property type="match status" value="2"/>
</dbReference>
<dbReference type="PROSITE" id="PS00463">
    <property type="entry name" value="ZN2_CY6_FUNGAL_1"/>
    <property type="match status" value="2"/>
</dbReference>
<accession>A0A0U5C1T8</accession>
<dbReference type="Pfam" id="PF00172">
    <property type="entry name" value="Zn_clus"/>
    <property type="match status" value="2"/>
</dbReference>
<organism evidence="7 8">
    <name type="scientific">Aspergillus calidoustus</name>
    <dbReference type="NCBI Taxonomy" id="454130"/>
    <lineage>
        <taxon>Eukaryota</taxon>
        <taxon>Fungi</taxon>
        <taxon>Dikarya</taxon>
        <taxon>Ascomycota</taxon>
        <taxon>Pezizomycotina</taxon>
        <taxon>Eurotiomycetes</taxon>
        <taxon>Eurotiomycetidae</taxon>
        <taxon>Eurotiales</taxon>
        <taxon>Aspergillaceae</taxon>
        <taxon>Aspergillus</taxon>
        <taxon>Aspergillus subgen. Nidulantes</taxon>
    </lineage>
</organism>
<dbReference type="Pfam" id="PF11951">
    <property type="entry name" value="Fungal_trans_2"/>
    <property type="match status" value="1"/>
</dbReference>
<evidence type="ECO:0000256" key="2">
    <source>
        <dbReference type="ARBA" id="ARBA00023125"/>
    </source>
</evidence>
<dbReference type="SMART" id="SM00066">
    <property type="entry name" value="GAL4"/>
    <property type="match status" value="2"/>
</dbReference>
<keyword evidence="3" id="KW-0804">Transcription</keyword>
<evidence type="ECO:0000256" key="4">
    <source>
        <dbReference type="ARBA" id="ARBA00023242"/>
    </source>
</evidence>
<feature type="domain" description="Zn(2)-C6 fungal-type" evidence="6">
    <location>
        <begin position="6"/>
        <end position="36"/>
    </location>
</feature>
<dbReference type="InterPro" id="IPR021858">
    <property type="entry name" value="Fun_TF"/>
</dbReference>
<dbReference type="GO" id="GO:0003677">
    <property type="term" value="F:DNA binding"/>
    <property type="evidence" value="ECO:0007669"/>
    <property type="project" value="UniProtKB-KW"/>
</dbReference>
<reference evidence="8" key="1">
    <citation type="journal article" date="2016" name="Genome Announc.">
        <title>Draft genome sequences of fungus Aspergillus calidoustus.</title>
        <authorList>
            <person name="Horn F."/>
            <person name="Linde J."/>
            <person name="Mattern D.J."/>
            <person name="Walther G."/>
            <person name="Guthke R."/>
            <person name="Scherlach K."/>
            <person name="Martin K."/>
            <person name="Brakhage A.A."/>
            <person name="Petzke L."/>
            <person name="Valiante V."/>
        </authorList>
    </citation>
    <scope>NUCLEOTIDE SEQUENCE [LARGE SCALE GENOMIC DNA]</scope>
    <source>
        <strain evidence="8">SF006504</strain>
    </source>
</reference>
<gene>
    <name evidence="7" type="ORF">ASPCAL00641</name>
</gene>
<dbReference type="GO" id="GO:0000981">
    <property type="term" value="F:DNA-binding transcription factor activity, RNA polymerase II-specific"/>
    <property type="evidence" value="ECO:0007669"/>
    <property type="project" value="InterPro"/>
</dbReference>
<dbReference type="PANTHER" id="PTHR37540">
    <property type="entry name" value="TRANSCRIPTION FACTOR (ACR-2), PUTATIVE-RELATED-RELATED"/>
    <property type="match status" value="1"/>
</dbReference>
<feature type="region of interest" description="Disordered" evidence="5">
    <location>
        <begin position="426"/>
        <end position="449"/>
    </location>
</feature>
<dbReference type="PROSITE" id="PS50048">
    <property type="entry name" value="ZN2_CY6_FUNGAL_2"/>
    <property type="match status" value="2"/>
</dbReference>
<dbReference type="AlphaFoldDB" id="A0A0U5C1T8"/>
<keyword evidence="1" id="KW-0805">Transcription regulation</keyword>
<sequence>MTADNACLSCSQKKRRCDRAVPACSTCRRLGRDCHYETLQLALPSRISYQEVPHKLPHRPLPVVQPNHPAAQDTLALSSDGKAARACLACRDAKRRCDKQPPFPSCKRCTRLGLSCIYWNGPNATFTHDTAIPAFAIQRLDAGGNMIFPVPERKEMPMLLHSFIETFGLAPLPVDKGSLAFLLRTSWASHALSDPCSFHATMFSASAHLDAFRGDWNNPVTTYHYTMALRLIREKLAAPNKAPDEGTIACIPTMVFFSSLRGDEKSSQIHKKGLMQLLRARGGLAEFELDGFFAALIPVCVITAAIVFDSELDIPGIDIPPTPVFPPSRLVSAALDRAANRNGYHHLSREAIHIFEDIRSVCTTRDEFLRTQIKTEWRERLRKKFKPGSVHETTVPDKVDAACHAAAMIFFYLLFDDSASDYDDTNSNPLLPTLSTPTTPSTPSTPATSSTHLETLIADLKETLQKTSTDLWIRTSAEAITWISLVGAAVSAPASADRIWFSLRFAQPVGCIRSEGAGLYIACWMLYDWLNSRRKEKMAVVEIA</sequence>
<name>A0A0U5C1T8_ASPCI</name>
<keyword evidence="4" id="KW-0539">Nucleus</keyword>
<dbReference type="Gene3D" id="4.10.240.10">
    <property type="entry name" value="Zn(2)-C6 fungal-type DNA-binding domain"/>
    <property type="match status" value="2"/>
</dbReference>
<proteinExistence type="predicted"/>
<dbReference type="OrthoDB" id="4159781at2759"/>
<dbReference type="OMA" id="IICIRSE"/>
<dbReference type="GO" id="GO:0008270">
    <property type="term" value="F:zinc ion binding"/>
    <property type="evidence" value="ECO:0007669"/>
    <property type="project" value="InterPro"/>
</dbReference>
<keyword evidence="2" id="KW-0238">DNA-binding</keyword>
<evidence type="ECO:0000256" key="1">
    <source>
        <dbReference type="ARBA" id="ARBA00023015"/>
    </source>
</evidence>
<evidence type="ECO:0000259" key="6">
    <source>
        <dbReference type="PROSITE" id="PS50048"/>
    </source>
</evidence>
<dbReference type="Proteomes" id="UP000054771">
    <property type="component" value="Unassembled WGS sequence"/>
</dbReference>
<dbReference type="CDD" id="cd00067">
    <property type="entry name" value="GAL4"/>
    <property type="match status" value="2"/>
</dbReference>
<dbReference type="STRING" id="454130.A0A0U5C1T8"/>
<dbReference type="InterPro" id="IPR036864">
    <property type="entry name" value="Zn2-C6_fun-type_DNA-bd_sf"/>
</dbReference>
<dbReference type="InterPro" id="IPR001138">
    <property type="entry name" value="Zn2Cys6_DnaBD"/>
</dbReference>
<evidence type="ECO:0000313" key="8">
    <source>
        <dbReference type="Proteomes" id="UP000054771"/>
    </source>
</evidence>
<evidence type="ECO:0000256" key="3">
    <source>
        <dbReference type="ARBA" id="ARBA00023163"/>
    </source>
</evidence>
<protein>
    <recommendedName>
        <fullName evidence="6">Zn(2)-C6 fungal-type domain-containing protein</fullName>
    </recommendedName>
</protein>
<dbReference type="PANTHER" id="PTHR37540:SF5">
    <property type="entry name" value="TRANSCRIPTION FACTOR DOMAIN-CONTAINING PROTEIN"/>
    <property type="match status" value="1"/>
</dbReference>
<feature type="domain" description="Zn(2)-C6 fungal-type" evidence="6">
    <location>
        <begin position="86"/>
        <end position="118"/>
    </location>
</feature>
<evidence type="ECO:0000313" key="7">
    <source>
        <dbReference type="EMBL" id="CEL01049.1"/>
    </source>
</evidence>
<dbReference type="EMBL" id="CDMC01000001">
    <property type="protein sequence ID" value="CEL01049.1"/>
    <property type="molecule type" value="Genomic_DNA"/>
</dbReference>
<keyword evidence="8" id="KW-1185">Reference proteome</keyword>
<evidence type="ECO:0000256" key="5">
    <source>
        <dbReference type="SAM" id="MobiDB-lite"/>
    </source>
</evidence>